<dbReference type="InterPro" id="IPR004111">
    <property type="entry name" value="Repressor_TetR_C"/>
</dbReference>
<dbReference type="GO" id="GO:0000976">
    <property type="term" value="F:transcription cis-regulatory region binding"/>
    <property type="evidence" value="ECO:0007669"/>
    <property type="project" value="TreeGrafter"/>
</dbReference>
<keyword evidence="3" id="KW-0804">Transcription</keyword>
<evidence type="ECO:0000256" key="4">
    <source>
        <dbReference type="PROSITE-ProRule" id="PRU00335"/>
    </source>
</evidence>
<reference evidence="6 7" key="1">
    <citation type="submission" date="2019-06" db="EMBL/GenBank/DDBJ databases">
        <title>Sequencing the genomes of 1000 actinobacteria strains.</title>
        <authorList>
            <person name="Klenk H.-P."/>
        </authorList>
    </citation>
    <scope>NUCLEOTIDE SEQUENCE [LARGE SCALE GENOMIC DNA]</scope>
    <source>
        <strain evidence="6 7">DSM 45928</strain>
    </source>
</reference>
<dbReference type="EMBL" id="VFOW01000001">
    <property type="protein sequence ID" value="TQL78189.1"/>
    <property type="molecule type" value="Genomic_DNA"/>
</dbReference>
<organism evidence="6 7">
    <name type="scientific">Stackebrandtia endophytica</name>
    <dbReference type="NCBI Taxonomy" id="1496996"/>
    <lineage>
        <taxon>Bacteria</taxon>
        <taxon>Bacillati</taxon>
        <taxon>Actinomycetota</taxon>
        <taxon>Actinomycetes</taxon>
        <taxon>Glycomycetales</taxon>
        <taxon>Glycomycetaceae</taxon>
        <taxon>Stackebrandtia</taxon>
    </lineage>
</organism>
<dbReference type="Gene3D" id="1.10.357.10">
    <property type="entry name" value="Tetracycline Repressor, domain 2"/>
    <property type="match status" value="1"/>
</dbReference>
<keyword evidence="7" id="KW-1185">Reference proteome</keyword>
<dbReference type="InterPro" id="IPR050109">
    <property type="entry name" value="HTH-type_TetR-like_transc_reg"/>
</dbReference>
<dbReference type="GO" id="GO:0003700">
    <property type="term" value="F:DNA-binding transcription factor activity"/>
    <property type="evidence" value="ECO:0007669"/>
    <property type="project" value="TreeGrafter"/>
</dbReference>
<dbReference type="AlphaFoldDB" id="A0A543B043"/>
<evidence type="ECO:0000256" key="1">
    <source>
        <dbReference type="ARBA" id="ARBA00023015"/>
    </source>
</evidence>
<keyword evidence="2 4" id="KW-0238">DNA-binding</keyword>
<dbReference type="InterPro" id="IPR009057">
    <property type="entry name" value="Homeodomain-like_sf"/>
</dbReference>
<dbReference type="InterPro" id="IPR036271">
    <property type="entry name" value="Tet_transcr_reg_TetR-rel_C_sf"/>
</dbReference>
<dbReference type="SUPFAM" id="SSF48498">
    <property type="entry name" value="Tetracyclin repressor-like, C-terminal domain"/>
    <property type="match status" value="1"/>
</dbReference>
<gene>
    <name evidence="6" type="ORF">FB566_3770</name>
</gene>
<name>A0A543B043_9ACTN</name>
<dbReference type="Pfam" id="PF02909">
    <property type="entry name" value="TetR_C_1"/>
    <property type="match status" value="1"/>
</dbReference>
<dbReference type="Proteomes" id="UP000317043">
    <property type="component" value="Unassembled WGS sequence"/>
</dbReference>
<dbReference type="GO" id="GO:0045892">
    <property type="term" value="P:negative regulation of DNA-templated transcription"/>
    <property type="evidence" value="ECO:0007669"/>
    <property type="project" value="InterPro"/>
</dbReference>
<dbReference type="SUPFAM" id="SSF46689">
    <property type="entry name" value="Homeodomain-like"/>
    <property type="match status" value="1"/>
</dbReference>
<evidence type="ECO:0000256" key="2">
    <source>
        <dbReference type="ARBA" id="ARBA00023125"/>
    </source>
</evidence>
<feature type="DNA-binding region" description="H-T-H motif" evidence="4">
    <location>
        <begin position="55"/>
        <end position="74"/>
    </location>
</feature>
<dbReference type="PANTHER" id="PTHR30055:SF151">
    <property type="entry name" value="TRANSCRIPTIONAL REGULATORY PROTEIN"/>
    <property type="match status" value="1"/>
</dbReference>
<accession>A0A543B043</accession>
<dbReference type="InParanoid" id="A0A543B043"/>
<evidence type="ECO:0000256" key="3">
    <source>
        <dbReference type="ARBA" id="ARBA00023163"/>
    </source>
</evidence>
<evidence type="ECO:0000313" key="6">
    <source>
        <dbReference type="EMBL" id="TQL78189.1"/>
    </source>
</evidence>
<evidence type="ECO:0000259" key="5">
    <source>
        <dbReference type="PROSITE" id="PS50977"/>
    </source>
</evidence>
<sequence>MKPPAERIIVSSQLPAAVQAAHTPPERRARVELNLDRIVAAAIEIADRDGLAGISMARVAKHLGFATMSLYRHVGSKDELLTHLQDAALSPLPQIDTGQGWRAGLAQWTHEWIAAYRRHPWVLDIPITTPPLMPNSLHWTDIGLSLLTDLPLMAFERLMTLSLLSDYARSQVSLQENIVRDESVPVNREHLFYEAALRDLADRERFPALHELLATGSIFEMPGHPDEGDRFMLEYGLERILDGIEVLVNRRRDTA</sequence>
<dbReference type="PANTHER" id="PTHR30055">
    <property type="entry name" value="HTH-TYPE TRANSCRIPTIONAL REGULATOR RUTR"/>
    <property type="match status" value="1"/>
</dbReference>
<proteinExistence type="predicted"/>
<comment type="caution">
    <text evidence="6">The sequence shown here is derived from an EMBL/GenBank/DDBJ whole genome shotgun (WGS) entry which is preliminary data.</text>
</comment>
<dbReference type="Gene3D" id="1.10.10.60">
    <property type="entry name" value="Homeodomain-like"/>
    <property type="match status" value="1"/>
</dbReference>
<evidence type="ECO:0000313" key="7">
    <source>
        <dbReference type="Proteomes" id="UP000317043"/>
    </source>
</evidence>
<dbReference type="InterPro" id="IPR001647">
    <property type="entry name" value="HTH_TetR"/>
</dbReference>
<dbReference type="OrthoDB" id="2570341at2"/>
<keyword evidence="1" id="KW-0805">Transcription regulation</keyword>
<protein>
    <submittedName>
        <fullName evidence="6">TetR family transcriptional regulator</fullName>
    </submittedName>
</protein>
<feature type="domain" description="HTH tetR-type" evidence="5">
    <location>
        <begin position="32"/>
        <end position="92"/>
    </location>
</feature>
<dbReference type="PROSITE" id="PS50977">
    <property type="entry name" value="HTH_TETR_2"/>
    <property type="match status" value="1"/>
</dbReference>
<dbReference type="Pfam" id="PF00440">
    <property type="entry name" value="TetR_N"/>
    <property type="match status" value="1"/>
</dbReference>